<accession>A0A2U1NEF1</accession>
<comment type="subcellular location">
    <subcellularLocation>
        <location evidence="1">Cytoplasm</location>
        <location evidence="1">Cytoskeleton</location>
    </subcellularLocation>
</comment>
<dbReference type="PROSITE" id="PS00432">
    <property type="entry name" value="ACTINS_2"/>
    <property type="match status" value="1"/>
</dbReference>
<dbReference type="SUPFAM" id="SSF53067">
    <property type="entry name" value="Actin-like ATPase domain"/>
    <property type="match status" value="2"/>
</dbReference>
<sequence length="373" mass="41290">MAEYDYDYAPIVLDNGSGTIKAGFAGDDAPRAVFPSIVGKARRTHGGVQEDYVVGDEAHSGGGHMALSHPIQHGIVRNWEQMGKVWEHTFNIELQVKPEEHPVLITEAALNPKINREHTIHAIFESFNVPAAYVEMQPVLSMYSSGHTTGLVLGSGDGVSQTVPIYEGVVLKHAIQRVNLAGADITNYLTNILTERDYMFTSAAQWSIVRDMKEKLGYVALDYEQELEAANSEEKDYELPDGQVITIGPERFRCTEILFQPSIIGLDGVGIDDAIYNSIMMVKDGNMMREMFSNIVLSGGSTMFSGIKDRLTKEMMGKANASMRVIVNAPPERKYSVWIGGSILACLSSFQERWITKAEYDEYGPSIVHKKCT</sequence>
<dbReference type="GO" id="GO:0016787">
    <property type="term" value="F:hydrolase activity"/>
    <property type="evidence" value="ECO:0007669"/>
    <property type="project" value="UniProtKB-KW"/>
</dbReference>
<dbReference type="FunFam" id="3.30.420.40:FF:000058">
    <property type="entry name" value="Putative actin-related protein 5"/>
    <property type="match status" value="1"/>
</dbReference>
<dbReference type="OrthoDB" id="74201at2759"/>
<evidence type="ECO:0000256" key="8">
    <source>
        <dbReference type="RuleBase" id="RU000487"/>
    </source>
</evidence>
<dbReference type="InterPro" id="IPR043129">
    <property type="entry name" value="ATPase_NBD"/>
</dbReference>
<evidence type="ECO:0000256" key="7">
    <source>
        <dbReference type="ARBA" id="ARBA00023212"/>
    </source>
</evidence>
<dbReference type="Pfam" id="PF00022">
    <property type="entry name" value="Actin"/>
    <property type="match status" value="1"/>
</dbReference>
<dbReference type="GO" id="GO:0005856">
    <property type="term" value="C:cytoskeleton"/>
    <property type="evidence" value="ECO:0007669"/>
    <property type="project" value="UniProtKB-SubCell"/>
</dbReference>
<dbReference type="InterPro" id="IPR004001">
    <property type="entry name" value="Actin_CS"/>
</dbReference>
<dbReference type="PANTHER" id="PTHR11937">
    <property type="entry name" value="ACTIN"/>
    <property type="match status" value="1"/>
</dbReference>
<dbReference type="FunFam" id="3.90.640.10:FF:000047">
    <property type="entry name" value="Actin, alpha skeletal muscle"/>
    <property type="match status" value="1"/>
</dbReference>
<evidence type="ECO:0000313" key="10">
    <source>
        <dbReference type="Proteomes" id="UP000245207"/>
    </source>
</evidence>
<comment type="similarity">
    <text evidence="2 8">Belongs to the actin family.</text>
</comment>
<dbReference type="EMBL" id="PKPP01003015">
    <property type="protein sequence ID" value="PWA71830.1"/>
    <property type="molecule type" value="Genomic_DNA"/>
</dbReference>
<dbReference type="PROSITE" id="PS01132">
    <property type="entry name" value="ACTINS_ACT_LIKE"/>
    <property type="match status" value="1"/>
</dbReference>
<gene>
    <name evidence="9" type="ORF">CTI12_AA278340</name>
</gene>
<keyword evidence="3" id="KW-0963">Cytoplasm</keyword>
<dbReference type="STRING" id="35608.A0A2U1NEF1"/>
<evidence type="ECO:0000256" key="4">
    <source>
        <dbReference type="ARBA" id="ARBA00022741"/>
    </source>
</evidence>
<keyword evidence="7" id="KW-0206">Cytoskeleton</keyword>
<dbReference type="AlphaFoldDB" id="A0A2U1NEF1"/>
<keyword evidence="10" id="KW-1185">Reference proteome</keyword>
<organism evidence="9 10">
    <name type="scientific">Artemisia annua</name>
    <name type="common">Sweet wormwood</name>
    <dbReference type="NCBI Taxonomy" id="35608"/>
    <lineage>
        <taxon>Eukaryota</taxon>
        <taxon>Viridiplantae</taxon>
        <taxon>Streptophyta</taxon>
        <taxon>Embryophyta</taxon>
        <taxon>Tracheophyta</taxon>
        <taxon>Spermatophyta</taxon>
        <taxon>Magnoliopsida</taxon>
        <taxon>eudicotyledons</taxon>
        <taxon>Gunneridae</taxon>
        <taxon>Pentapetalae</taxon>
        <taxon>asterids</taxon>
        <taxon>campanulids</taxon>
        <taxon>Asterales</taxon>
        <taxon>Asteraceae</taxon>
        <taxon>Asteroideae</taxon>
        <taxon>Anthemideae</taxon>
        <taxon>Artemisiinae</taxon>
        <taxon>Artemisia</taxon>
    </lineage>
</organism>
<evidence type="ECO:0000313" key="9">
    <source>
        <dbReference type="EMBL" id="PWA71830.1"/>
    </source>
</evidence>
<dbReference type="InterPro" id="IPR020902">
    <property type="entry name" value="Actin/actin-like_CS"/>
</dbReference>
<reference evidence="9 10" key="1">
    <citation type="journal article" date="2018" name="Mol. Plant">
        <title>The genome of Artemisia annua provides insight into the evolution of Asteraceae family and artemisinin biosynthesis.</title>
        <authorList>
            <person name="Shen Q."/>
            <person name="Zhang L."/>
            <person name="Liao Z."/>
            <person name="Wang S."/>
            <person name="Yan T."/>
            <person name="Shi P."/>
            <person name="Liu M."/>
            <person name="Fu X."/>
            <person name="Pan Q."/>
            <person name="Wang Y."/>
            <person name="Lv Z."/>
            <person name="Lu X."/>
            <person name="Zhang F."/>
            <person name="Jiang W."/>
            <person name="Ma Y."/>
            <person name="Chen M."/>
            <person name="Hao X."/>
            <person name="Li L."/>
            <person name="Tang Y."/>
            <person name="Lv G."/>
            <person name="Zhou Y."/>
            <person name="Sun X."/>
            <person name="Brodelius P.E."/>
            <person name="Rose J.K.C."/>
            <person name="Tang K."/>
        </authorList>
    </citation>
    <scope>NUCLEOTIDE SEQUENCE [LARGE SCALE GENOMIC DNA]</scope>
    <source>
        <strain evidence="10">cv. Huhao1</strain>
        <tissue evidence="9">Leaf</tissue>
    </source>
</reference>
<evidence type="ECO:0000256" key="6">
    <source>
        <dbReference type="ARBA" id="ARBA00022840"/>
    </source>
</evidence>
<dbReference type="Gene3D" id="3.30.420.40">
    <property type="match status" value="2"/>
</dbReference>
<proteinExistence type="inferred from homology"/>
<dbReference type="PRINTS" id="PR00190">
    <property type="entry name" value="ACTIN"/>
</dbReference>
<dbReference type="FunFam" id="3.30.420.40:FF:000148">
    <property type="entry name" value="Actin, alpha skeletal muscle"/>
    <property type="match status" value="1"/>
</dbReference>
<dbReference type="SMART" id="SM00268">
    <property type="entry name" value="ACTIN"/>
    <property type="match status" value="1"/>
</dbReference>
<dbReference type="InterPro" id="IPR004000">
    <property type="entry name" value="Actin"/>
</dbReference>
<protein>
    <submittedName>
        <fullName evidence="9">Actin-7</fullName>
    </submittedName>
</protein>
<name>A0A2U1NEF1_ARTAN</name>
<keyword evidence="5" id="KW-0378">Hydrolase</keyword>
<evidence type="ECO:0000256" key="1">
    <source>
        <dbReference type="ARBA" id="ARBA00004245"/>
    </source>
</evidence>
<evidence type="ECO:0000256" key="3">
    <source>
        <dbReference type="ARBA" id="ARBA00022490"/>
    </source>
</evidence>
<keyword evidence="4" id="KW-0547">Nucleotide-binding</keyword>
<evidence type="ECO:0000256" key="5">
    <source>
        <dbReference type="ARBA" id="ARBA00022801"/>
    </source>
</evidence>
<keyword evidence="6" id="KW-0067">ATP-binding</keyword>
<comment type="caution">
    <text evidence="9">The sequence shown here is derived from an EMBL/GenBank/DDBJ whole genome shotgun (WGS) entry which is preliminary data.</text>
</comment>
<evidence type="ECO:0000256" key="2">
    <source>
        <dbReference type="ARBA" id="ARBA00006752"/>
    </source>
</evidence>
<dbReference type="GO" id="GO:0005524">
    <property type="term" value="F:ATP binding"/>
    <property type="evidence" value="ECO:0007669"/>
    <property type="project" value="UniProtKB-KW"/>
</dbReference>
<dbReference type="Gene3D" id="3.90.640.10">
    <property type="entry name" value="Actin, Chain A, domain 4"/>
    <property type="match status" value="1"/>
</dbReference>
<dbReference type="Proteomes" id="UP000245207">
    <property type="component" value="Unassembled WGS sequence"/>
</dbReference>